<evidence type="ECO:0000256" key="1">
    <source>
        <dbReference type="SAM" id="MobiDB-lite"/>
    </source>
</evidence>
<sequence length="84" mass="8263">MVLWQRGTPSGSCRTVAGKGTGGRCPDVCPGPSVAGVAGRSRRRRRRNIGTVDGASCVGDEPADGGGDLVRGADALGGGAGGRL</sequence>
<reference evidence="2" key="1">
    <citation type="journal article" date="2014" name="Int. J. Syst. Evol. Microbiol.">
        <title>Complete genome sequence of Corynebacterium casei LMG S-19264T (=DSM 44701T), isolated from a smear-ripened cheese.</title>
        <authorList>
            <consortium name="US DOE Joint Genome Institute (JGI-PGF)"/>
            <person name="Walter F."/>
            <person name="Albersmeier A."/>
            <person name="Kalinowski J."/>
            <person name="Ruckert C."/>
        </authorList>
    </citation>
    <scope>NUCLEOTIDE SEQUENCE</scope>
    <source>
        <strain evidence="2">JCM 3131</strain>
    </source>
</reference>
<comment type="caution">
    <text evidence="2">The sequence shown here is derived from an EMBL/GenBank/DDBJ whole genome shotgun (WGS) entry which is preliminary data.</text>
</comment>
<dbReference type="EMBL" id="BMQK01000012">
    <property type="protein sequence ID" value="GGQ73461.1"/>
    <property type="molecule type" value="Genomic_DNA"/>
</dbReference>
<evidence type="ECO:0000313" key="3">
    <source>
        <dbReference type="Proteomes" id="UP000620156"/>
    </source>
</evidence>
<feature type="region of interest" description="Disordered" evidence="1">
    <location>
        <begin position="59"/>
        <end position="84"/>
    </location>
</feature>
<dbReference type="AlphaFoldDB" id="A0A918EWT7"/>
<dbReference type="Proteomes" id="UP000620156">
    <property type="component" value="Unassembled WGS sequence"/>
</dbReference>
<proteinExistence type="predicted"/>
<evidence type="ECO:0000313" key="2">
    <source>
        <dbReference type="EMBL" id="GGQ73461.1"/>
    </source>
</evidence>
<keyword evidence="3" id="KW-1185">Reference proteome</keyword>
<gene>
    <name evidence="2" type="ORF">GCM10010145_49050</name>
</gene>
<reference evidence="2" key="2">
    <citation type="submission" date="2020-09" db="EMBL/GenBank/DDBJ databases">
        <authorList>
            <person name="Sun Q."/>
            <person name="Ohkuma M."/>
        </authorList>
    </citation>
    <scope>NUCLEOTIDE SEQUENCE</scope>
    <source>
        <strain evidence="2">JCM 3131</strain>
    </source>
</reference>
<feature type="region of interest" description="Disordered" evidence="1">
    <location>
        <begin position="35"/>
        <end position="54"/>
    </location>
</feature>
<feature type="compositionally biased region" description="Gly residues" evidence="1">
    <location>
        <begin position="64"/>
        <end position="84"/>
    </location>
</feature>
<protein>
    <submittedName>
        <fullName evidence="2">Uncharacterized protein</fullName>
    </submittedName>
</protein>
<accession>A0A918EWT7</accession>
<name>A0A918EWT7_9ACTN</name>
<organism evidence="2 3">
    <name type="scientific">Streptomyces ruber</name>
    <dbReference type="NCBI Taxonomy" id="83378"/>
    <lineage>
        <taxon>Bacteria</taxon>
        <taxon>Bacillati</taxon>
        <taxon>Actinomycetota</taxon>
        <taxon>Actinomycetes</taxon>
        <taxon>Kitasatosporales</taxon>
        <taxon>Streptomycetaceae</taxon>
        <taxon>Streptomyces</taxon>
    </lineage>
</organism>